<proteinExistence type="predicted"/>
<feature type="region of interest" description="Disordered" evidence="1">
    <location>
        <begin position="1053"/>
        <end position="1075"/>
    </location>
</feature>
<dbReference type="EMBL" id="PYWC01000011">
    <property type="protein sequence ID" value="PWW78889.1"/>
    <property type="molecule type" value="Genomic_DNA"/>
</dbReference>
<feature type="region of interest" description="Disordered" evidence="1">
    <location>
        <begin position="79"/>
        <end position="103"/>
    </location>
</feature>
<dbReference type="Proteomes" id="UP000246991">
    <property type="component" value="Unassembled WGS sequence"/>
</dbReference>
<feature type="region of interest" description="Disordered" evidence="1">
    <location>
        <begin position="1240"/>
        <end position="1264"/>
    </location>
</feature>
<feature type="region of interest" description="Disordered" evidence="1">
    <location>
        <begin position="641"/>
        <end position="665"/>
    </location>
</feature>
<name>A0A317SWU9_9PEZI</name>
<keyword evidence="3" id="KW-1185">Reference proteome</keyword>
<sequence>VQETVSVKQIVEVPIAKPTEETTKIQAQSVPREQEKPIVDILQEITSKYQNKALPGLPTEADQPARGIKTLWSRDKIEVRRQSDAPTSETGGMWVAPPPKAAPTGGVSAIRALSDLTSTQLWENPNSLEVHVRSGEITNVSVNLWSPANKVRPPPKAVIPYLSPGLWKPSLGLLSDENPGTEESTHPRPSANIQLSKYQTILYRSTKSSPSTLATLNPTGLWALHTKAPHKQGLWATPKKITGLWPQGERLQKSSLSNLWPSAPPLPAIGNSVIPSHPSSRSLESAVVSFESTGLWKIIAEESTASGLWFVPIGWKGLWPEGETERPACIGSLWTAPSAQSEIVRRTDIKSVATDDSGRVVYKRTAIDTTANVTGNMWTPQEGTPAQSSGWLLKRQETEVSPTGYVEYITGSPTLNTHSLSELVQEPVDIVPAESALWTPVPAIAASQTSGRLWRYQAKALRSANRIPRANVNDSNSLRKVRGSIHHILAPAKGPLWKKELTDKSHPRLWVQTSKENGLWNGKGSTATLTDINALLQNSNSLWTQHGKNVKPTFDDPALVSLRSKRQLPARALESVHGTLWIASISTNHEREKYFIWRLWNPRPGTDQEISVAPPPVTFAQEEEPPVSPIRAHKHNLLWQPGDGPTQPAHSPMPPVTPSKSNKRHNDSPLFLALPPATGSMWTAPASKPNPCPPRLWTPSSVTLRGLWSFNNKTPSLAPLARKNDPLWSKHNTPKPIFSTLTAEPRRTFLARPDATVFMEGPLWTSSPVEIQQPQLWKPLKKTDEGLWSVEGATLPLSQIANPKVEKTPLWSKENRAATPIFSDLSLASLRGRRDISARTLPVVEEGLWAKPINLPETSRDTVGLWGTIGELPKVGAAPKHAPMLWNKEGITALIFAHLPTDSARSKKDTSSVVLPVFTEPMWKKEVVLRAKPELWKLKPKPTGLWDTAAKTKTLAQMSFEKKAKGSPLWKKEGARRTTSAMPIRTNTAVRLPYKAALPKMAGGLWMPKVAVKPAPQLWTRRGSVEVEKQPVCVLLWARETALRAAEATPERTKVSFTPSDSPLPKVSGSLWQKETPEGPKALWKRPKTVLPAVLLPPAPLWSREKASRRTTAVPERFTLVPKKTFLVRADPPKASGALWKPKAKATPEGLWAKPTVISTKPIAIRTVLWTAASASRTTSAAPARSAIPKRVIEEPLPMVSGKMWQKRSSEKSKGLWKREIKTVGAFRKTENTPLWSKEGAARTTTATPERTPFMPKPASTKPLEPAIGDLWQPELAEKEAVTLWKQKPAILKVGVWNAEGTTPSLAEIKQELAAKYTLWQRRSVLAARGANGDIFSNRPSFIQKLTMDPISLDAAQSALWRPMEGSGDDDDTSWMITNTPPTGTLSHTSTLSDMSEISPPTSAVDAYEPRIRTHSNNPSISSTSGLWRPLPNSPPSKKAGLWSYDEASAPFVNQIGDIRAERIPLPAQREKPLETFDNSHNLWQPEILCDSKVGPPPLRH</sequence>
<protein>
    <submittedName>
        <fullName evidence="2">Uncharacterized protein</fullName>
    </submittedName>
</protein>
<feature type="compositionally biased region" description="Polar residues" evidence="1">
    <location>
        <begin position="1415"/>
        <end position="1426"/>
    </location>
</feature>
<reference evidence="2 3" key="1">
    <citation type="submission" date="2018-03" db="EMBL/GenBank/DDBJ databases">
        <title>Genomes of Pezizomycetes fungi and the evolution of truffles.</title>
        <authorList>
            <person name="Murat C."/>
            <person name="Payen T."/>
            <person name="Noel B."/>
            <person name="Kuo A."/>
            <person name="Martin F.M."/>
        </authorList>
    </citation>
    <scope>NUCLEOTIDE SEQUENCE [LARGE SCALE GENOMIC DNA]</scope>
    <source>
        <strain evidence="2">091103-1</strain>
    </source>
</reference>
<feature type="compositionally biased region" description="Low complexity" evidence="1">
    <location>
        <begin position="1242"/>
        <end position="1253"/>
    </location>
</feature>
<evidence type="ECO:0000313" key="3">
    <source>
        <dbReference type="Proteomes" id="UP000246991"/>
    </source>
</evidence>
<feature type="non-terminal residue" evidence="2">
    <location>
        <position position="1"/>
    </location>
</feature>
<feature type="region of interest" description="Disordered" evidence="1">
    <location>
        <begin position="1383"/>
        <end position="1438"/>
    </location>
</feature>
<gene>
    <name evidence="2" type="ORF">C7212DRAFT_166856</name>
</gene>
<comment type="caution">
    <text evidence="2">The sequence shown here is derived from an EMBL/GenBank/DDBJ whole genome shotgun (WGS) entry which is preliminary data.</text>
</comment>
<feature type="compositionally biased region" description="Polar residues" evidence="1">
    <location>
        <begin position="1383"/>
        <end position="1402"/>
    </location>
</feature>
<dbReference type="OrthoDB" id="5370537at2759"/>
<accession>A0A317SWU9</accession>
<evidence type="ECO:0000313" key="2">
    <source>
        <dbReference type="EMBL" id="PWW78889.1"/>
    </source>
</evidence>
<organism evidence="2 3">
    <name type="scientific">Tuber magnatum</name>
    <name type="common">white Piedmont truffle</name>
    <dbReference type="NCBI Taxonomy" id="42249"/>
    <lineage>
        <taxon>Eukaryota</taxon>
        <taxon>Fungi</taxon>
        <taxon>Dikarya</taxon>
        <taxon>Ascomycota</taxon>
        <taxon>Pezizomycotina</taxon>
        <taxon>Pezizomycetes</taxon>
        <taxon>Pezizales</taxon>
        <taxon>Tuberaceae</taxon>
        <taxon>Tuber</taxon>
    </lineage>
</organism>
<evidence type="ECO:0000256" key="1">
    <source>
        <dbReference type="SAM" id="MobiDB-lite"/>
    </source>
</evidence>